<dbReference type="GO" id="GO:0016020">
    <property type="term" value="C:membrane"/>
    <property type="evidence" value="ECO:0007669"/>
    <property type="project" value="InterPro"/>
</dbReference>
<evidence type="ECO:0000256" key="4">
    <source>
        <dbReference type="ARBA" id="ARBA00023014"/>
    </source>
</evidence>
<evidence type="ECO:0000313" key="9">
    <source>
        <dbReference type="EMBL" id="OGZ94690.1"/>
    </source>
</evidence>
<dbReference type="GO" id="GO:0046872">
    <property type="term" value="F:metal ion binding"/>
    <property type="evidence" value="ECO:0007669"/>
    <property type="project" value="UniProtKB-KW"/>
</dbReference>
<evidence type="ECO:0000256" key="1">
    <source>
        <dbReference type="ARBA" id="ARBA00022714"/>
    </source>
</evidence>
<protein>
    <recommendedName>
        <fullName evidence="8">Rieske domain-containing protein</fullName>
    </recommendedName>
</protein>
<comment type="caution">
    <text evidence="9">The sequence shown here is derived from an EMBL/GenBank/DDBJ whole genome shotgun (WGS) entry which is preliminary data.</text>
</comment>
<dbReference type="GO" id="GO:0051537">
    <property type="term" value="F:2 iron, 2 sulfur cluster binding"/>
    <property type="evidence" value="ECO:0007669"/>
    <property type="project" value="UniProtKB-KW"/>
</dbReference>
<keyword evidence="1" id="KW-0001">2Fe-2S</keyword>
<dbReference type="SUPFAM" id="SSF50022">
    <property type="entry name" value="ISP domain"/>
    <property type="match status" value="1"/>
</dbReference>
<dbReference type="InterPro" id="IPR005805">
    <property type="entry name" value="Rieske_Fe-S_prot_C"/>
</dbReference>
<feature type="domain" description="Rieske" evidence="8">
    <location>
        <begin position="1"/>
        <end position="92"/>
    </location>
</feature>
<dbReference type="PRINTS" id="PR00162">
    <property type="entry name" value="RIESKE"/>
</dbReference>
<accession>A0A1G2K889</accession>
<comment type="cofactor">
    <cofactor evidence="6">
        <name>[2Fe-2S] cluster</name>
        <dbReference type="ChEBI" id="CHEBI:190135"/>
    </cofactor>
</comment>
<dbReference type="EMBL" id="MHQC01000031">
    <property type="protein sequence ID" value="OGZ94690.1"/>
    <property type="molecule type" value="Genomic_DNA"/>
</dbReference>
<dbReference type="Pfam" id="PF00355">
    <property type="entry name" value="Rieske"/>
    <property type="match status" value="1"/>
</dbReference>
<evidence type="ECO:0000256" key="6">
    <source>
        <dbReference type="ARBA" id="ARBA00034078"/>
    </source>
</evidence>
<dbReference type="PANTHER" id="PTHR10134">
    <property type="entry name" value="CYTOCHROME B-C1 COMPLEX SUBUNIT RIESKE, MITOCHONDRIAL"/>
    <property type="match status" value="1"/>
</dbReference>
<evidence type="ECO:0000259" key="8">
    <source>
        <dbReference type="PROSITE" id="PS51296"/>
    </source>
</evidence>
<feature type="compositionally biased region" description="Basic and acidic residues" evidence="7">
    <location>
        <begin position="83"/>
        <end position="92"/>
    </location>
</feature>
<keyword evidence="5" id="KW-1015">Disulfide bond</keyword>
<dbReference type="PROSITE" id="PS51296">
    <property type="entry name" value="RIESKE"/>
    <property type="match status" value="1"/>
</dbReference>
<evidence type="ECO:0000256" key="3">
    <source>
        <dbReference type="ARBA" id="ARBA00023004"/>
    </source>
</evidence>
<sequence length="92" mass="10116">MASINDIPKGKGKIVNIGGKDTAVFNDNGTVKAFYTKCPHAECHVNWNDKENTWDCPCHGSRFENDGTLKKGPSTQGLYPMDIKMDGGEITR</sequence>
<dbReference type="AlphaFoldDB" id="A0A1G2K889"/>
<dbReference type="InterPro" id="IPR017941">
    <property type="entry name" value="Rieske_2Fe-2S"/>
</dbReference>
<evidence type="ECO:0000313" key="10">
    <source>
        <dbReference type="Proteomes" id="UP000177152"/>
    </source>
</evidence>
<proteinExistence type="predicted"/>
<gene>
    <name evidence="9" type="ORF">A2633_02605</name>
</gene>
<dbReference type="Gene3D" id="2.102.10.10">
    <property type="entry name" value="Rieske [2Fe-2S] iron-sulphur domain"/>
    <property type="match status" value="1"/>
</dbReference>
<dbReference type="InterPro" id="IPR014349">
    <property type="entry name" value="Rieske_Fe-S_prot"/>
</dbReference>
<name>A0A1G2K889_9BACT</name>
<feature type="region of interest" description="Disordered" evidence="7">
    <location>
        <begin position="67"/>
        <end position="92"/>
    </location>
</feature>
<evidence type="ECO:0000256" key="5">
    <source>
        <dbReference type="ARBA" id="ARBA00023157"/>
    </source>
</evidence>
<keyword evidence="4" id="KW-0411">Iron-sulfur</keyword>
<dbReference type="InterPro" id="IPR036922">
    <property type="entry name" value="Rieske_2Fe-2S_sf"/>
</dbReference>
<evidence type="ECO:0000256" key="2">
    <source>
        <dbReference type="ARBA" id="ARBA00022723"/>
    </source>
</evidence>
<organism evidence="9 10">
    <name type="scientific">Candidatus Sungbacteria bacterium RIFCSPHIGHO2_01_FULL_47_32</name>
    <dbReference type="NCBI Taxonomy" id="1802264"/>
    <lineage>
        <taxon>Bacteria</taxon>
        <taxon>Candidatus Sungiibacteriota</taxon>
    </lineage>
</organism>
<reference evidence="9 10" key="1">
    <citation type="journal article" date="2016" name="Nat. Commun.">
        <title>Thousands of microbial genomes shed light on interconnected biogeochemical processes in an aquifer system.</title>
        <authorList>
            <person name="Anantharaman K."/>
            <person name="Brown C.T."/>
            <person name="Hug L.A."/>
            <person name="Sharon I."/>
            <person name="Castelle C.J."/>
            <person name="Probst A.J."/>
            <person name="Thomas B.C."/>
            <person name="Singh A."/>
            <person name="Wilkins M.J."/>
            <person name="Karaoz U."/>
            <person name="Brodie E.L."/>
            <person name="Williams K.H."/>
            <person name="Hubbard S.S."/>
            <person name="Banfield J.F."/>
        </authorList>
    </citation>
    <scope>NUCLEOTIDE SEQUENCE [LARGE SCALE GENOMIC DNA]</scope>
</reference>
<dbReference type="Proteomes" id="UP000177152">
    <property type="component" value="Unassembled WGS sequence"/>
</dbReference>
<evidence type="ECO:0000256" key="7">
    <source>
        <dbReference type="SAM" id="MobiDB-lite"/>
    </source>
</evidence>
<keyword evidence="3" id="KW-0408">Iron</keyword>
<keyword evidence="2" id="KW-0479">Metal-binding</keyword>